<feature type="compositionally biased region" description="Low complexity" evidence="12">
    <location>
        <begin position="1"/>
        <end position="11"/>
    </location>
</feature>
<evidence type="ECO:0000256" key="5">
    <source>
        <dbReference type="ARBA" id="ARBA00037026"/>
    </source>
</evidence>
<dbReference type="RefSeq" id="XP_007878360.1">
    <property type="nucleotide sequence ID" value="XM_007880169.1"/>
</dbReference>
<evidence type="ECO:0000256" key="12">
    <source>
        <dbReference type="SAM" id="MobiDB-lite"/>
    </source>
</evidence>
<feature type="region of interest" description="Disordered" evidence="12">
    <location>
        <begin position="246"/>
        <end position="290"/>
    </location>
</feature>
<evidence type="ECO:0000256" key="3">
    <source>
        <dbReference type="ARBA" id="ARBA00022801"/>
    </source>
</evidence>
<evidence type="ECO:0000256" key="6">
    <source>
        <dbReference type="ARBA" id="ARBA00037784"/>
    </source>
</evidence>
<feature type="compositionally biased region" description="Polar residues" evidence="12">
    <location>
        <begin position="20"/>
        <end position="32"/>
    </location>
</feature>
<evidence type="ECO:0000256" key="11">
    <source>
        <dbReference type="ARBA" id="ARBA00047635"/>
    </source>
</evidence>
<dbReference type="OrthoDB" id="10268011at2759"/>
<evidence type="ECO:0000256" key="8">
    <source>
        <dbReference type="ARBA" id="ARBA00038940"/>
    </source>
</evidence>
<evidence type="ECO:0000256" key="9">
    <source>
        <dbReference type="ARBA" id="ARBA00040502"/>
    </source>
</evidence>
<organism evidence="14 15">
    <name type="scientific">Pseudozyma flocculosa PF-1</name>
    <dbReference type="NCBI Taxonomy" id="1277687"/>
    <lineage>
        <taxon>Eukaryota</taxon>
        <taxon>Fungi</taxon>
        <taxon>Dikarya</taxon>
        <taxon>Basidiomycota</taxon>
        <taxon>Ustilaginomycotina</taxon>
        <taxon>Ustilaginomycetes</taxon>
        <taxon>Ustilaginales</taxon>
        <taxon>Ustilaginaceae</taxon>
        <taxon>Pseudozyma</taxon>
    </lineage>
</organism>
<dbReference type="Pfam" id="PF02137">
    <property type="entry name" value="A_deamin"/>
    <property type="match status" value="1"/>
</dbReference>
<comment type="catalytic activity">
    <reaction evidence="11">
        <text>adenosine(37) in tRNA(Ala) + H2O + H(+) = inosine(37) in tRNA(Ala) + NH4(+)</text>
        <dbReference type="Rhea" id="RHEA:50968"/>
        <dbReference type="Rhea" id="RHEA-COMP:12855"/>
        <dbReference type="Rhea" id="RHEA-COMP:12856"/>
        <dbReference type="ChEBI" id="CHEBI:15377"/>
        <dbReference type="ChEBI" id="CHEBI:15378"/>
        <dbReference type="ChEBI" id="CHEBI:28938"/>
        <dbReference type="ChEBI" id="CHEBI:74411"/>
        <dbReference type="ChEBI" id="CHEBI:82852"/>
        <dbReference type="EC" id="3.5.4.34"/>
    </reaction>
</comment>
<evidence type="ECO:0000256" key="7">
    <source>
        <dbReference type="ARBA" id="ARBA00038326"/>
    </source>
</evidence>
<dbReference type="EC" id="3.5.4.34" evidence="8"/>
<protein>
    <recommendedName>
        <fullName evidence="9">tRNA-specific adenosine deaminase 1</fullName>
        <ecNumber evidence="8">3.5.4.34</ecNumber>
    </recommendedName>
    <alternativeName>
        <fullName evidence="10">tRNA-specific adenosine-37 deaminase</fullName>
    </alternativeName>
</protein>
<dbReference type="Proteomes" id="UP000053664">
    <property type="component" value="Unassembled WGS sequence"/>
</dbReference>
<comment type="cofactor">
    <cofactor evidence="5">
        <name>1D-myo-inositol hexakisphosphate</name>
        <dbReference type="ChEBI" id="CHEBI:58130"/>
    </cofactor>
</comment>
<keyword evidence="2" id="KW-0479">Metal-binding</keyword>
<dbReference type="KEGG" id="pfp:PFL1_02655"/>
<comment type="similarity">
    <text evidence="7">Belongs to the ADAT1 family.</text>
</comment>
<dbReference type="PROSITE" id="PS50141">
    <property type="entry name" value="A_DEAMIN_EDITASE"/>
    <property type="match status" value="1"/>
</dbReference>
<evidence type="ECO:0000256" key="10">
    <source>
        <dbReference type="ARBA" id="ARBA00041760"/>
    </source>
</evidence>
<dbReference type="AlphaFoldDB" id="A0A061HAP8"/>
<dbReference type="InterPro" id="IPR002466">
    <property type="entry name" value="A_deamin"/>
</dbReference>
<dbReference type="PANTHER" id="PTHR46516">
    <property type="entry name" value="TRNA-SPECIFIC ADENOSINE DEAMINASE 1"/>
    <property type="match status" value="1"/>
</dbReference>
<reference evidence="14 15" key="1">
    <citation type="journal article" date="2013" name="Plant Cell">
        <title>The transition from a phytopathogenic smut ancestor to an anamorphic biocontrol agent deciphered by comparative whole-genome analysis.</title>
        <authorList>
            <person name="Lefebvre F."/>
            <person name="Joly D.L."/>
            <person name="Labbe C."/>
            <person name="Teichmann B."/>
            <person name="Linning R."/>
            <person name="Belzile F."/>
            <person name="Bakkeren G."/>
            <person name="Belanger R.R."/>
        </authorList>
    </citation>
    <scope>NUCLEOTIDE SEQUENCE [LARGE SCALE GENOMIC DNA]</scope>
    <source>
        <strain evidence="14 15">PF-1</strain>
    </source>
</reference>
<dbReference type="GO" id="GO:0008033">
    <property type="term" value="P:tRNA processing"/>
    <property type="evidence" value="ECO:0007669"/>
    <property type="project" value="UniProtKB-KW"/>
</dbReference>
<dbReference type="GO" id="GO:0046872">
    <property type="term" value="F:metal ion binding"/>
    <property type="evidence" value="ECO:0007669"/>
    <property type="project" value="UniProtKB-KW"/>
</dbReference>
<comment type="function">
    <text evidence="6">Specifically deaminates adenosine-37 to inosine in tRNA-Ala.</text>
</comment>
<keyword evidence="4" id="KW-0862">Zinc</keyword>
<dbReference type="GO" id="GO:0043829">
    <property type="term" value="F:tRNA-specific adenosine-37 deaminase activity"/>
    <property type="evidence" value="ECO:0007669"/>
    <property type="project" value="UniProtKB-EC"/>
</dbReference>
<gene>
    <name evidence="14" type="ORF">PFL1_02655</name>
</gene>
<evidence type="ECO:0000313" key="15">
    <source>
        <dbReference type="Proteomes" id="UP000053664"/>
    </source>
</evidence>
<dbReference type="HOGENOM" id="CLU_005382_5_0_1"/>
<dbReference type="eggNOG" id="KOG2777">
    <property type="taxonomic scope" value="Eukaryota"/>
</dbReference>
<proteinExistence type="inferred from homology"/>
<feature type="region of interest" description="Disordered" evidence="12">
    <location>
        <begin position="1"/>
        <end position="33"/>
    </location>
</feature>
<keyword evidence="1" id="KW-0819">tRNA processing</keyword>
<dbReference type="SMART" id="SM00552">
    <property type="entry name" value="ADEAMc"/>
    <property type="match status" value="1"/>
</dbReference>
<dbReference type="PANTHER" id="PTHR46516:SF1">
    <property type="entry name" value="TRNA-SPECIFIC ADENOSINE DEAMINASE 1"/>
    <property type="match status" value="1"/>
</dbReference>
<evidence type="ECO:0000259" key="13">
    <source>
        <dbReference type="PROSITE" id="PS50141"/>
    </source>
</evidence>
<keyword evidence="3" id="KW-0378">Hydrolase</keyword>
<dbReference type="EMBL" id="KE361629">
    <property type="protein sequence ID" value="EPQ29982.1"/>
    <property type="molecule type" value="Genomic_DNA"/>
</dbReference>
<evidence type="ECO:0000313" key="14">
    <source>
        <dbReference type="EMBL" id="EPQ29982.1"/>
    </source>
</evidence>
<dbReference type="GeneID" id="19316772"/>
<name>A0A061HAP8_9BASI</name>
<sequence>MVATSATSSRSTSHRGSSHPQSQPADGTQPCTPGQRFHDDVAAACLAAYHALPAKGAKPARRTNSRLEWTILAGLVLSRSDDDVGPPCSPRCCTAEHEHHFLAISIATGLKCLPYDRLPLNGDVLHDTHAEVLARRGARTWLLAKLDQEVHAAQLAPVAATGAAPDVASVDYGLWASIFERSPKTARWRLRHGIGLHWYVSAMPCGDASSQLLAFQQAKQDQEAGVQGTITPEQLLDRFEGIGARHGDTDGSVASLGPATASTPSRGRAAGGGGSATLRTKPGRPDSPPSICMSCSDKLALWAQLGIQGSLASAVLEPIRPHSIIMGDEALRQVLPSEGDQFRRFRAVLLAECKRAISLRLERASDLPSPAVAWTSVAFVDSRESVERRTRAEMARQSTGRSWSECEPVPCAGSILCSPPTAPGTAGLYENLVGGTRMGAPARHRAPRDPLKPSSRSRVCKLDYYREATSILARLRPDLGPAAGRSYLDAKHRLDDGGVRAYRQAKALLVGGRCNDKRDALLESLAAEFVTSRRIPVRHSAAAEVSVECDAAPPQADGLARPDVPPFAAWLVTPSRYEHFDIEGRILGPASS</sequence>
<evidence type="ECO:0000256" key="1">
    <source>
        <dbReference type="ARBA" id="ARBA00022694"/>
    </source>
</evidence>
<dbReference type="GO" id="GO:0003723">
    <property type="term" value="F:RNA binding"/>
    <property type="evidence" value="ECO:0007669"/>
    <property type="project" value="InterPro"/>
</dbReference>
<accession>A0A061HAP8</accession>
<feature type="domain" description="A to I editase" evidence="13">
    <location>
        <begin position="105"/>
        <end position="491"/>
    </location>
</feature>
<evidence type="ECO:0000256" key="2">
    <source>
        <dbReference type="ARBA" id="ARBA00022723"/>
    </source>
</evidence>
<evidence type="ECO:0000256" key="4">
    <source>
        <dbReference type="ARBA" id="ARBA00022833"/>
    </source>
</evidence>